<dbReference type="InterPro" id="IPR036259">
    <property type="entry name" value="MFS_trans_sf"/>
</dbReference>
<dbReference type="PANTHER" id="PTHR23501">
    <property type="entry name" value="MAJOR FACILITATOR SUPERFAMILY"/>
    <property type="match status" value="1"/>
</dbReference>
<dbReference type="EMBL" id="BJYK01000004">
    <property type="protein sequence ID" value="GEN79800.1"/>
    <property type="molecule type" value="Genomic_DNA"/>
</dbReference>
<evidence type="ECO:0000256" key="7">
    <source>
        <dbReference type="ARBA" id="ARBA00023136"/>
    </source>
</evidence>
<feature type="transmembrane region" description="Helical" evidence="8">
    <location>
        <begin position="235"/>
        <end position="252"/>
    </location>
</feature>
<keyword evidence="4" id="KW-1003">Cell membrane</keyword>
<keyword evidence="6 8" id="KW-1133">Transmembrane helix</keyword>
<feature type="domain" description="Major facilitator superfamily (MFS) profile" evidence="9">
    <location>
        <begin position="18"/>
        <end position="503"/>
    </location>
</feature>
<name>A0A511YX69_9CELL</name>
<evidence type="ECO:0000256" key="1">
    <source>
        <dbReference type="ARBA" id="ARBA00004651"/>
    </source>
</evidence>
<feature type="transmembrane region" description="Helical" evidence="8">
    <location>
        <begin position="112"/>
        <end position="132"/>
    </location>
</feature>
<dbReference type="Proteomes" id="UP000321484">
    <property type="component" value="Unassembled WGS sequence"/>
</dbReference>
<organism evidence="10 11">
    <name type="scientific">Actinotalea fermentans</name>
    <dbReference type="NCBI Taxonomy" id="43671"/>
    <lineage>
        <taxon>Bacteria</taxon>
        <taxon>Bacillati</taxon>
        <taxon>Actinomycetota</taxon>
        <taxon>Actinomycetes</taxon>
        <taxon>Micrococcales</taxon>
        <taxon>Cellulomonadaceae</taxon>
        <taxon>Actinotalea</taxon>
    </lineage>
</organism>
<feature type="transmembrane region" description="Helical" evidence="8">
    <location>
        <begin position="200"/>
        <end position="223"/>
    </location>
</feature>
<evidence type="ECO:0000256" key="5">
    <source>
        <dbReference type="ARBA" id="ARBA00022692"/>
    </source>
</evidence>
<evidence type="ECO:0000259" key="9">
    <source>
        <dbReference type="PROSITE" id="PS50850"/>
    </source>
</evidence>
<feature type="transmembrane region" description="Helical" evidence="8">
    <location>
        <begin position="18"/>
        <end position="40"/>
    </location>
</feature>
<evidence type="ECO:0000256" key="2">
    <source>
        <dbReference type="ARBA" id="ARBA00007520"/>
    </source>
</evidence>
<accession>A0A511YX69</accession>
<dbReference type="Pfam" id="PF07690">
    <property type="entry name" value="MFS_1"/>
    <property type="match status" value="1"/>
</dbReference>
<dbReference type="PANTHER" id="PTHR23501:SF197">
    <property type="entry name" value="COMD"/>
    <property type="match status" value="1"/>
</dbReference>
<keyword evidence="11" id="KW-1185">Reference proteome</keyword>
<dbReference type="AlphaFoldDB" id="A0A511YX69"/>
<proteinExistence type="inferred from homology"/>
<feature type="transmembrane region" description="Helical" evidence="8">
    <location>
        <begin position="273"/>
        <end position="296"/>
    </location>
</feature>
<dbReference type="CDD" id="cd17502">
    <property type="entry name" value="MFS_Azr1_MDR_like"/>
    <property type="match status" value="1"/>
</dbReference>
<dbReference type="PROSITE" id="PS00216">
    <property type="entry name" value="SUGAR_TRANSPORT_1"/>
    <property type="match status" value="1"/>
</dbReference>
<keyword evidence="7 8" id="KW-0472">Membrane</keyword>
<reference evidence="10 11" key="1">
    <citation type="submission" date="2019-07" db="EMBL/GenBank/DDBJ databases">
        <title>Whole genome shotgun sequence of Actinotalea fermentans NBRC 105374.</title>
        <authorList>
            <person name="Hosoyama A."/>
            <person name="Uohara A."/>
            <person name="Ohji S."/>
            <person name="Ichikawa N."/>
        </authorList>
    </citation>
    <scope>NUCLEOTIDE SEQUENCE [LARGE SCALE GENOMIC DNA]</scope>
    <source>
        <strain evidence="10 11">NBRC 105374</strain>
    </source>
</reference>
<protein>
    <submittedName>
        <fullName evidence="10">MFS transporter</fullName>
    </submittedName>
</protein>
<dbReference type="InterPro" id="IPR005829">
    <property type="entry name" value="Sugar_transporter_CS"/>
</dbReference>
<keyword evidence="5 8" id="KW-0812">Transmembrane</keyword>
<evidence type="ECO:0000256" key="3">
    <source>
        <dbReference type="ARBA" id="ARBA00022448"/>
    </source>
</evidence>
<dbReference type="GO" id="GO:0005886">
    <property type="term" value="C:plasma membrane"/>
    <property type="evidence" value="ECO:0007669"/>
    <property type="project" value="UniProtKB-SubCell"/>
</dbReference>
<dbReference type="NCBIfam" id="TIGR00711">
    <property type="entry name" value="efflux_EmrB"/>
    <property type="match status" value="1"/>
</dbReference>
<gene>
    <name evidence="10" type="ORF">AFE02nite_15340</name>
</gene>
<dbReference type="Gene3D" id="1.20.1250.20">
    <property type="entry name" value="MFS general substrate transporter like domains"/>
    <property type="match status" value="2"/>
</dbReference>
<comment type="subcellular location">
    <subcellularLocation>
        <location evidence="1">Cell membrane</location>
        <topology evidence="1">Multi-pass membrane protein</topology>
    </subcellularLocation>
</comment>
<feature type="transmembrane region" description="Helical" evidence="8">
    <location>
        <begin position="144"/>
        <end position="163"/>
    </location>
</feature>
<evidence type="ECO:0000256" key="6">
    <source>
        <dbReference type="ARBA" id="ARBA00022989"/>
    </source>
</evidence>
<feature type="transmembrane region" description="Helical" evidence="8">
    <location>
        <begin position="83"/>
        <end position="106"/>
    </location>
</feature>
<evidence type="ECO:0000313" key="10">
    <source>
        <dbReference type="EMBL" id="GEN79800.1"/>
    </source>
</evidence>
<dbReference type="FunFam" id="1.20.1720.10:FF:000004">
    <property type="entry name" value="EmrB/QacA family drug resistance transporter"/>
    <property type="match status" value="1"/>
</dbReference>
<comment type="caution">
    <text evidence="10">The sequence shown here is derived from an EMBL/GenBank/DDBJ whole genome shotgun (WGS) entry which is preliminary data.</text>
</comment>
<dbReference type="InterPro" id="IPR004638">
    <property type="entry name" value="EmrB-like"/>
</dbReference>
<dbReference type="PROSITE" id="PS50850">
    <property type="entry name" value="MFS"/>
    <property type="match status" value="1"/>
</dbReference>
<evidence type="ECO:0000313" key="11">
    <source>
        <dbReference type="Proteomes" id="UP000321484"/>
    </source>
</evidence>
<dbReference type="InterPro" id="IPR011701">
    <property type="entry name" value="MFS"/>
</dbReference>
<keyword evidence="3" id="KW-0813">Transport</keyword>
<dbReference type="InterPro" id="IPR020846">
    <property type="entry name" value="MFS_dom"/>
</dbReference>
<feature type="transmembrane region" description="Helical" evidence="8">
    <location>
        <begin position="335"/>
        <end position="353"/>
    </location>
</feature>
<feature type="transmembrane region" description="Helical" evidence="8">
    <location>
        <begin position="365"/>
        <end position="387"/>
    </location>
</feature>
<evidence type="ECO:0000256" key="8">
    <source>
        <dbReference type="SAM" id="Phobius"/>
    </source>
</evidence>
<feature type="transmembrane region" description="Helical" evidence="8">
    <location>
        <begin position="308"/>
        <end position="328"/>
    </location>
</feature>
<dbReference type="PRINTS" id="PR01036">
    <property type="entry name" value="TCRTETB"/>
</dbReference>
<feature type="transmembrane region" description="Helical" evidence="8">
    <location>
        <begin position="169"/>
        <end position="188"/>
    </location>
</feature>
<sequence length="527" mass="54530">MSTTAVPAPGLDREARRVFVGLMLGMLVASVSQTIVSPAMPIIVAELGGIEHYSWLATAAMLASAVVVPVIGKLSDVYGRRGFYIAALVTFMVGSVLSGFAQSFWWLVGARVVQGLGMGALMALSQTVIGDIIPPRQRGKYQGLMGAVFGLTSIAGPLVGGWATDHFGWRWLFFATLPLGVAALVVIVRHLHLPHVRREAPLDLAGILTLTGALVAILLATSWGGTTYPWASTQVVGLYLAGAALLAMFVPIELRAVEPVLPLRLFRNRIFTAANIAGFAIAMGMFGAIFYIPVYAQGVLGVNATNSGVIIMPMSVAMILVGIVIGLLITKTGTYKAFTVGGAAVLVAGFWLLTRVHYGSSALELTAAMVVIGMGLGASMQTMTLIVQNAVDRADLGVATAATQFFRSAGGTVGIAVLGTVMTSRLGPSIAAHLPEGAASAMPEGGLSAGSVLDPSALAGLPETIAVAVREGLADALHQVFVVGLPFAAVALLATMAIRAIPLRQTLEPAATPDDVEEPAAAEDVLV</sequence>
<comment type="similarity">
    <text evidence="2">Belongs to the major facilitator superfamily. TCR/Tet family.</text>
</comment>
<feature type="transmembrane region" description="Helical" evidence="8">
    <location>
        <begin position="480"/>
        <end position="501"/>
    </location>
</feature>
<dbReference type="GO" id="GO:0022857">
    <property type="term" value="F:transmembrane transporter activity"/>
    <property type="evidence" value="ECO:0007669"/>
    <property type="project" value="InterPro"/>
</dbReference>
<feature type="transmembrane region" description="Helical" evidence="8">
    <location>
        <begin position="52"/>
        <end position="71"/>
    </location>
</feature>
<dbReference type="SUPFAM" id="SSF103473">
    <property type="entry name" value="MFS general substrate transporter"/>
    <property type="match status" value="1"/>
</dbReference>
<evidence type="ECO:0000256" key="4">
    <source>
        <dbReference type="ARBA" id="ARBA00022475"/>
    </source>
</evidence>